<dbReference type="Gene3D" id="1.10.3730.20">
    <property type="match status" value="1"/>
</dbReference>
<accession>A0A3M7FR69</accession>
<feature type="transmembrane region" description="Helical" evidence="6">
    <location>
        <begin position="193"/>
        <end position="214"/>
    </location>
</feature>
<feature type="compositionally biased region" description="Basic and acidic residues" evidence="5">
    <location>
        <begin position="385"/>
        <end position="395"/>
    </location>
</feature>
<feature type="region of interest" description="Disordered" evidence="5">
    <location>
        <begin position="323"/>
        <end position="428"/>
    </location>
</feature>
<feature type="compositionally biased region" description="Low complexity" evidence="5">
    <location>
        <begin position="411"/>
        <end position="421"/>
    </location>
</feature>
<proteinExistence type="predicted"/>
<dbReference type="EMBL" id="QWIR01000041">
    <property type="protein sequence ID" value="RMY91400.1"/>
    <property type="molecule type" value="Genomic_DNA"/>
</dbReference>
<feature type="transmembrane region" description="Helical" evidence="6">
    <location>
        <begin position="153"/>
        <end position="172"/>
    </location>
</feature>
<feature type="compositionally biased region" description="Basic and acidic residues" evidence="5">
    <location>
        <begin position="443"/>
        <end position="464"/>
    </location>
</feature>
<comment type="caution">
    <text evidence="7">The sequence shown here is derived from an EMBL/GenBank/DDBJ whole genome shotgun (WGS) entry which is preliminary data.</text>
</comment>
<evidence type="ECO:0000313" key="7">
    <source>
        <dbReference type="EMBL" id="RMY91400.1"/>
    </source>
</evidence>
<evidence type="ECO:0000256" key="6">
    <source>
        <dbReference type="SAM" id="Phobius"/>
    </source>
</evidence>
<dbReference type="Pfam" id="PF05653">
    <property type="entry name" value="Mg_trans_NIPA"/>
    <property type="match status" value="1"/>
</dbReference>
<feature type="transmembrane region" description="Helical" evidence="6">
    <location>
        <begin position="234"/>
        <end position="251"/>
    </location>
</feature>
<feature type="region of interest" description="Disordered" evidence="5">
    <location>
        <begin position="598"/>
        <end position="625"/>
    </location>
</feature>
<feature type="transmembrane region" description="Helical" evidence="6">
    <location>
        <begin position="295"/>
        <end position="313"/>
    </location>
</feature>
<dbReference type="VEuPathDB" id="FungiDB:BTJ68_15511"/>
<comment type="subcellular location">
    <subcellularLocation>
        <location evidence="1">Membrane</location>
        <topology evidence="1">Multi-pass membrane protein</topology>
    </subcellularLocation>
</comment>
<feature type="transmembrane region" description="Helical" evidence="6">
    <location>
        <begin position="59"/>
        <end position="79"/>
    </location>
</feature>
<evidence type="ECO:0000313" key="8">
    <source>
        <dbReference type="Proteomes" id="UP000268823"/>
    </source>
</evidence>
<protein>
    <submittedName>
        <fullName evidence="7">Uncharacterized protein</fullName>
    </submittedName>
</protein>
<evidence type="ECO:0000256" key="3">
    <source>
        <dbReference type="ARBA" id="ARBA00022989"/>
    </source>
</evidence>
<reference evidence="7 8" key="1">
    <citation type="journal article" date="2018" name="BMC Genomics">
        <title>Genomic evidence for intraspecific hybridization in a clonal and extremely halotolerant yeast.</title>
        <authorList>
            <person name="Gostincar C."/>
            <person name="Stajich J.E."/>
            <person name="Zupancic J."/>
            <person name="Zalar P."/>
            <person name="Gunde-Cimerman N."/>
        </authorList>
    </citation>
    <scope>NUCLEOTIDE SEQUENCE [LARGE SCALE GENOMIC DNA]</scope>
    <source>
        <strain evidence="7 8">EXF-2788</strain>
    </source>
</reference>
<dbReference type="PANTHER" id="PTHR12570:SF86">
    <property type="entry name" value="ADR321CP"/>
    <property type="match status" value="1"/>
</dbReference>
<feature type="compositionally biased region" description="Acidic residues" evidence="5">
    <location>
        <begin position="352"/>
        <end position="373"/>
    </location>
</feature>
<dbReference type="InterPro" id="IPR037185">
    <property type="entry name" value="EmrE-like"/>
</dbReference>
<dbReference type="AlphaFoldDB" id="A0A3M7FR69"/>
<dbReference type="GO" id="GO:0015095">
    <property type="term" value="F:magnesium ion transmembrane transporter activity"/>
    <property type="evidence" value="ECO:0007669"/>
    <property type="project" value="InterPro"/>
</dbReference>
<keyword evidence="3 6" id="KW-1133">Transmembrane helix</keyword>
<evidence type="ECO:0000256" key="2">
    <source>
        <dbReference type="ARBA" id="ARBA00022692"/>
    </source>
</evidence>
<organism evidence="7 8">
    <name type="scientific">Hortaea werneckii</name>
    <name type="common">Black yeast</name>
    <name type="synonym">Cladosporium werneckii</name>
    <dbReference type="NCBI Taxonomy" id="91943"/>
    <lineage>
        <taxon>Eukaryota</taxon>
        <taxon>Fungi</taxon>
        <taxon>Dikarya</taxon>
        <taxon>Ascomycota</taxon>
        <taxon>Pezizomycotina</taxon>
        <taxon>Dothideomycetes</taxon>
        <taxon>Dothideomycetidae</taxon>
        <taxon>Mycosphaerellales</taxon>
        <taxon>Teratosphaeriaceae</taxon>
        <taxon>Hortaea</taxon>
    </lineage>
</organism>
<evidence type="ECO:0000256" key="5">
    <source>
        <dbReference type="SAM" id="MobiDB-lite"/>
    </source>
</evidence>
<feature type="compositionally biased region" description="Basic and acidic residues" evidence="5">
    <location>
        <begin position="482"/>
        <end position="521"/>
    </location>
</feature>
<feature type="transmembrane region" description="Helical" evidence="6">
    <location>
        <begin position="263"/>
        <end position="283"/>
    </location>
</feature>
<dbReference type="OrthoDB" id="2504919at2759"/>
<feature type="compositionally biased region" description="Basic residues" evidence="5">
    <location>
        <begin position="559"/>
        <end position="570"/>
    </location>
</feature>
<feature type="transmembrane region" description="Helical" evidence="6">
    <location>
        <begin position="117"/>
        <end position="133"/>
    </location>
</feature>
<dbReference type="InterPro" id="IPR008521">
    <property type="entry name" value="Mg_trans_NIPA"/>
</dbReference>
<dbReference type="PANTHER" id="PTHR12570">
    <property type="match status" value="1"/>
</dbReference>
<dbReference type="GO" id="GO:0016020">
    <property type="term" value="C:membrane"/>
    <property type="evidence" value="ECO:0007669"/>
    <property type="project" value="UniProtKB-SubCell"/>
</dbReference>
<keyword evidence="4 6" id="KW-0472">Membrane</keyword>
<feature type="compositionally biased region" description="Basic and acidic residues" evidence="5">
    <location>
        <begin position="324"/>
        <end position="336"/>
    </location>
</feature>
<name>A0A3M7FR69_HORWE</name>
<evidence type="ECO:0000256" key="1">
    <source>
        <dbReference type="ARBA" id="ARBA00004141"/>
    </source>
</evidence>
<feature type="transmembrane region" description="Helical" evidence="6">
    <location>
        <begin position="12"/>
        <end position="33"/>
    </location>
</feature>
<sequence>MGTWSNLTPGASVALGIIVGLLSTCIQSVGLTLQRKSHMLEDLHYALHDRRPAYRRRRWQIGMFLFLLANVVGSSIQITTLPLPLLSTLQASGLVFNSLLATLLLKEPWTWRTGCGTLLVAGGAVLISLFSALPEPSHSLSQLIELLGRRTFLAWFILSLLLVMGLLAMDFAMRKVVSEKQRDSPRLSIIRGMSYGAISGILSAHALLLAKSAVELIVRSLVDKKNQFSNYRSWLLLLAFLVLALSQLYYLHLGLRLISTTILYPFVFCIYNIVAILDGLIYFRQMDRLPPLHAGLIALGTVVLLAGVLALSWRFQDDDEEADVSEHEHVHPKHEFPQTVLTPGSGFVADPPDTDETESALADDDDEEEQTDEDVSHPATVALAQEHRPLLDHKSRFTNTTSGRKSRSSHRSSSLNTTHTNLRSRRRRAATLREVLDIWEELGDRETRQPPGRREEEEHHHDDLGGEAETPRYGTFSPHSGTADEARRGSDPPRRHLHHADTRSQQRDDDDHDVDNPDRRISSSPPLPPSSEHDHFPRPRARTLPNPHIIPSTSNSARHQSRRRRGRRRRSTNEGGGGSAGGALFSDLLSWRWWRRRGDPDDEVEGQGAGGRRRSSGHGGDERAG</sequence>
<gene>
    <name evidence="7" type="ORF">D0861_03097</name>
</gene>
<dbReference type="Proteomes" id="UP000268823">
    <property type="component" value="Unassembled WGS sequence"/>
</dbReference>
<feature type="region of interest" description="Disordered" evidence="5">
    <location>
        <begin position="443"/>
        <end position="584"/>
    </location>
</feature>
<keyword evidence="2 6" id="KW-0812">Transmembrane</keyword>
<dbReference type="SUPFAM" id="SSF103481">
    <property type="entry name" value="Multidrug resistance efflux transporter EmrE"/>
    <property type="match status" value="1"/>
</dbReference>
<evidence type="ECO:0000256" key="4">
    <source>
        <dbReference type="ARBA" id="ARBA00023136"/>
    </source>
</evidence>